<dbReference type="Pfam" id="PF12352">
    <property type="entry name" value="V-SNARE_C"/>
    <property type="match status" value="1"/>
</dbReference>
<evidence type="ECO:0000256" key="2">
    <source>
        <dbReference type="ARBA" id="ARBA00022448"/>
    </source>
</evidence>
<comment type="subcellular location">
    <subcellularLocation>
        <location evidence="1">Golgi apparatus membrane</location>
        <topology evidence="1">Single-pass type IV membrane protein</topology>
    </subcellularLocation>
</comment>
<dbReference type="GO" id="GO:0031902">
    <property type="term" value="C:late endosome membrane"/>
    <property type="evidence" value="ECO:0007669"/>
    <property type="project" value="TreeGrafter"/>
</dbReference>
<dbReference type="EMBL" id="JAOPGA020001582">
    <property type="protein sequence ID" value="KAL0489641.1"/>
    <property type="molecule type" value="Genomic_DNA"/>
</dbReference>
<dbReference type="GO" id="GO:0012507">
    <property type="term" value="C:ER to Golgi transport vesicle membrane"/>
    <property type="evidence" value="ECO:0007669"/>
    <property type="project" value="TreeGrafter"/>
</dbReference>
<keyword evidence="5 10" id="KW-1133">Transmembrane helix</keyword>
<gene>
    <name evidence="11" type="ORF">AKO1_010521</name>
</gene>
<evidence type="ECO:0000256" key="3">
    <source>
        <dbReference type="ARBA" id="ARBA00022692"/>
    </source>
</evidence>
<protein>
    <submittedName>
        <fullName evidence="11">Golgi SNAP receptor complex member 2</fullName>
    </submittedName>
</protein>
<evidence type="ECO:0000256" key="9">
    <source>
        <dbReference type="SAM" id="MobiDB-lite"/>
    </source>
</evidence>
<keyword evidence="12" id="KW-1185">Reference proteome</keyword>
<dbReference type="Proteomes" id="UP001431209">
    <property type="component" value="Unassembled WGS sequence"/>
</dbReference>
<dbReference type="GO" id="GO:0006906">
    <property type="term" value="P:vesicle fusion"/>
    <property type="evidence" value="ECO:0007669"/>
    <property type="project" value="TreeGrafter"/>
</dbReference>
<evidence type="ECO:0000313" key="11">
    <source>
        <dbReference type="EMBL" id="KAL0489641.1"/>
    </source>
</evidence>
<dbReference type="SUPFAM" id="SSF58038">
    <property type="entry name" value="SNARE fusion complex"/>
    <property type="match status" value="1"/>
</dbReference>
<keyword evidence="4 8" id="KW-0653">Protein transport</keyword>
<dbReference type="GO" id="GO:0005789">
    <property type="term" value="C:endoplasmic reticulum membrane"/>
    <property type="evidence" value="ECO:0007669"/>
    <property type="project" value="TreeGrafter"/>
</dbReference>
<accession>A0AAW2ZIK6</accession>
<keyword evidence="7 8" id="KW-0472">Membrane</keyword>
<dbReference type="Gene3D" id="1.20.5.110">
    <property type="match status" value="1"/>
</dbReference>
<evidence type="ECO:0000256" key="5">
    <source>
        <dbReference type="ARBA" id="ARBA00022989"/>
    </source>
</evidence>
<feature type="region of interest" description="Disordered" evidence="9">
    <location>
        <begin position="36"/>
        <end position="56"/>
    </location>
</feature>
<name>A0AAW2ZIK6_9EUKA</name>
<dbReference type="AlphaFoldDB" id="A0AAW2ZIK6"/>
<dbReference type="GO" id="GO:0015031">
    <property type="term" value="P:protein transport"/>
    <property type="evidence" value="ECO:0007669"/>
    <property type="project" value="UniProtKB-KW"/>
</dbReference>
<feature type="compositionally biased region" description="Low complexity" evidence="9">
    <location>
        <begin position="40"/>
        <end position="50"/>
    </location>
</feature>
<evidence type="ECO:0000256" key="8">
    <source>
        <dbReference type="PIRNR" id="PIRNR028865"/>
    </source>
</evidence>
<dbReference type="GO" id="GO:0005484">
    <property type="term" value="F:SNAP receptor activity"/>
    <property type="evidence" value="ECO:0007669"/>
    <property type="project" value="InterPro"/>
</dbReference>
<keyword evidence="11" id="KW-0675">Receptor</keyword>
<comment type="caution">
    <text evidence="11">The sequence shown here is derived from an EMBL/GenBank/DDBJ whole genome shotgun (WGS) entry which is preliminary data.</text>
</comment>
<evidence type="ECO:0000256" key="6">
    <source>
        <dbReference type="ARBA" id="ARBA00023034"/>
    </source>
</evidence>
<keyword evidence="6" id="KW-0333">Golgi apparatus</keyword>
<dbReference type="PANTHER" id="PTHR21230">
    <property type="entry name" value="VESICLE TRANSPORT V-SNARE PROTEIN VTI1-RELATED"/>
    <property type="match status" value="1"/>
</dbReference>
<organism evidence="11 12">
    <name type="scientific">Acrasis kona</name>
    <dbReference type="NCBI Taxonomy" id="1008807"/>
    <lineage>
        <taxon>Eukaryota</taxon>
        <taxon>Discoba</taxon>
        <taxon>Heterolobosea</taxon>
        <taxon>Tetramitia</taxon>
        <taxon>Eutetramitia</taxon>
        <taxon>Acrasidae</taxon>
        <taxon>Acrasis</taxon>
    </lineage>
</organism>
<evidence type="ECO:0000256" key="4">
    <source>
        <dbReference type="ARBA" id="ARBA00022927"/>
    </source>
</evidence>
<evidence type="ECO:0000256" key="1">
    <source>
        <dbReference type="ARBA" id="ARBA00004409"/>
    </source>
</evidence>
<dbReference type="PANTHER" id="PTHR21230:SF1">
    <property type="entry name" value="GOLGI SNAP RECEPTOR COMPLEX MEMBER 2"/>
    <property type="match status" value="1"/>
</dbReference>
<dbReference type="InterPro" id="IPR027027">
    <property type="entry name" value="GOSR2/Membrin/Bos1"/>
</dbReference>
<dbReference type="GO" id="GO:0000149">
    <property type="term" value="F:SNARE binding"/>
    <property type="evidence" value="ECO:0007669"/>
    <property type="project" value="TreeGrafter"/>
</dbReference>
<evidence type="ECO:0000313" key="12">
    <source>
        <dbReference type="Proteomes" id="UP001431209"/>
    </source>
</evidence>
<feature type="transmembrane region" description="Helical" evidence="10">
    <location>
        <begin position="241"/>
        <end position="260"/>
    </location>
</feature>
<dbReference type="PIRSF" id="PIRSF028865">
    <property type="entry name" value="Membrin-2"/>
    <property type="match status" value="1"/>
</dbReference>
<dbReference type="GO" id="GO:0000139">
    <property type="term" value="C:Golgi membrane"/>
    <property type="evidence" value="ECO:0007669"/>
    <property type="project" value="UniProtKB-SubCell"/>
</dbReference>
<evidence type="ECO:0000256" key="10">
    <source>
        <dbReference type="SAM" id="Phobius"/>
    </source>
</evidence>
<evidence type="ECO:0000256" key="7">
    <source>
        <dbReference type="ARBA" id="ARBA00023136"/>
    </source>
</evidence>
<proteinExistence type="predicted"/>
<dbReference type="GO" id="GO:0031201">
    <property type="term" value="C:SNARE complex"/>
    <property type="evidence" value="ECO:0007669"/>
    <property type="project" value="TreeGrafter"/>
</dbReference>
<reference evidence="11 12" key="1">
    <citation type="submission" date="2024-03" db="EMBL/GenBank/DDBJ databases">
        <title>The Acrasis kona genome and developmental transcriptomes reveal deep origins of eukaryotic multicellular pathways.</title>
        <authorList>
            <person name="Sheikh S."/>
            <person name="Fu C.-J."/>
            <person name="Brown M.W."/>
            <person name="Baldauf S.L."/>
        </authorList>
    </citation>
    <scope>NUCLEOTIDE SEQUENCE [LARGE SCALE GENOMIC DNA]</scope>
    <source>
        <strain evidence="11 12">ATCC MYA-3509</strain>
    </source>
</reference>
<sequence length="263" mass="30455">MSSTTDIEKEYKVAQKLILDVRAQLEEVESIQHTSGLFASGSGSQHSQSSTRARRTYQADEIEGGMVSPSAVNNHKQQLKIMELQTALTQNINKLSRSERSIRDMVPQLPMNKKDYWKREVENITEESRFLRRSVDKYLRSIHDTERDRELLMGAYKSTSAERRGEKAVMESLADQRSSMQRSKQVIEQMKDYGANLMSMLGEQSDTMRAAHRRVMDMGVTMGIVQSTLGMIQRRHIRDKWIVYTGMFLVSALLMFVFWWKFL</sequence>
<keyword evidence="2 8" id="KW-0813">Transport</keyword>
<keyword evidence="3 10" id="KW-0812">Transmembrane</keyword>